<keyword evidence="2 6" id="KW-0812">Transmembrane</keyword>
<feature type="transmembrane region" description="Helical" evidence="6">
    <location>
        <begin position="175"/>
        <end position="192"/>
    </location>
</feature>
<feature type="compositionally biased region" description="Acidic residues" evidence="5">
    <location>
        <begin position="373"/>
        <end position="386"/>
    </location>
</feature>
<accession>A0A166G600</accession>
<evidence type="ECO:0000313" key="8">
    <source>
        <dbReference type="Proteomes" id="UP000076532"/>
    </source>
</evidence>
<keyword evidence="8" id="KW-1185">Reference proteome</keyword>
<reference evidence="7 8" key="1">
    <citation type="journal article" date="2016" name="Mol. Biol. Evol.">
        <title>Comparative Genomics of Early-Diverging Mushroom-Forming Fungi Provides Insights into the Origins of Lignocellulose Decay Capabilities.</title>
        <authorList>
            <person name="Nagy L.G."/>
            <person name="Riley R."/>
            <person name="Tritt A."/>
            <person name="Adam C."/>
            <person name="Daum C."/>
            <person name="Floudas D."/>
            <person name="Sun H."/>
            <person name="Yadav J.S."/>
            <person name="Pangilinan J."/>
            <person name="Larsson K.H."/>
            <person name="Matsuura K."/>
            <person name="Barry K."/>
            <person name="Labutti K."/>
            <person name="Kuo R."/>
            <person name="Ohm R.A."/>
            <person name="Bhattacharya S.S."/>
            <person name="Shirouzu T."/>
            <person name="Yoshinaga Y."/>
            <person name="Martin F.M."/>
            <person name="Grigoriev I.V."/>
            <person name="Hibbett D.S."/>
        </authorList>
    </citation>
    <scope>NUCLEOTIDE SEQUENCE [LARGE SCALE GENOMIC DNA]</scope>
    <source>
        <strain evidence="7 8">CBS 109695</strain>
    </source>
</reference>
<feature type="transmembrane region" description="Helical" evidence="6">
    <location>
        <begin position="54"/>
        <end position="75"/>
    </location>
</feature>
<feature type="transmembrane region" description="Helical" evidence="6">
    <location>
        <begin position="276"/>
        <end position="294"/>
    </location>
</feature>
<dbReference type="EMBL" id="KV417582">
    <property type="protein sequence ID" value="KZP17501.1"/>
    <property type="molecule type" value="Genomic_DNA"/>
</dbReference>
<dbReference type="Proteomes" id="UP000076532">
    <property type="component" value="Unassembled WGS sequence"/>
</dbReference>
<dbReference type="GO" id="GO:0015095">
    <property type="term" value="F:magnesium ion transmembrane transporter activity"/>
    <property type="evidence" value="ECO:0007669"/>
    <property type="project" value="InterPro"/>
</dbReference>
<evidence type="ECO:0000256" key="4">
    <source>
        <dbReference type="ARBA" id="ARBA00023136"/>
    </source>
</evidence>
<feature type="transmembrane region" description="Helical" evidence="6">
    <location>
        <begin position="81"/>
        <end position="100"/>
    </location>
</feature>
<dbReference type="InterPro" id="IPR008521">
    <property type="entry name" value="Mg_trans_NIPA"/>
</dbReference>
<dbReference type="AlphaFoldDB" id="A0A166G600"/>
<dbReference type="SUPFAM" id="SSF103481">
    <property type="entry name" value="Multidrug resistance efflux transporter EmrE"/>
    <property type="match status" value="1"/>
</dbReference>
<feature type="transmembrane region" description="Helical" evidence="6">
    <location>
        <begin position="243"/>
        <end position="264"/>
    </location>
</feature>
<feature type="transmembrane region" description="Helical" evidence="6">
    <location>
        <begin position="6"/>
        <end position="26"/>
    </location>
</feature>
<organism evidence="7 8">
    <name type="scientific">Athelia psychrophila</name>
    <dbReference type="NCBI Taxonomy" id="1759441"/>
    <lineage>
        <taxon>Eukaryota</taxon>
        <taxon>Fungi</taxon>
        <taxon>Dikarya</taxon>
        <taxon>Basidiomycota</taxon>
        <taxon>Agaricomycotina</taxon>
        <taxon>Agaricomycetes</taxon>
        <taxon>Agaricomycetidae</taxon>
        <taxon>Atheliales</taxon>
        <taxon>Atheliaceae</taxon>
        <taxon>Athelia</taxon>
    </lineage>
</organism>
<feature type="transmembrane region" description="Helical" evidence="6">
    <location>
        <begin position="147"/>
        <end position="166"/>
    </location>
</feature>
<dbReference type="STRING" id="436010.A0A166G600"/>
<evidence type="ECO:0000256" key="6">
    <source>
        <dbReference type="SAM" id="Phobius"/>
    </source>
</evidence>
<dbReference type="OrthoDB" id="6428174at2759"/>
<dbReference type="Pfam" id="PF05653">
    <property type="entry name" value="Mg_trans_NIPA"/>
    <property type="match status" value="1"/>
</dbReference>
<dbReference type="GO" id="GO:0016020">
    <property type="term" value="C:membrane"/>
    <property type="evidence" value="ECO:0007669"/>
    <property type="project" value="UniProtKB-SubCell"/>
</dbReference>
<keyword evidence="4 6" id="KW-0472">Membrane</keyword>
<comment type="subcellular location">
    <subcellularLocation>
        <location evidence="1">Membrane</location>
        <topology evidence="1">Multi-pass membrane protein</topology>
    </subcellularLocation>
</comment>
<dbReference type="PANTHER" id="PTHR12570:SF85">
    <property type="entry name" value="DUF803 DOMAIN MEMBRANE PROTEIN (AFU_ORTHOLOGUE AFUA_1G15880)"/>
    <property type="match status" value="1"/>
</dbReference>
<protein>
    <submittedName>
        <fullName evidence="7">DUF803-domain-containing protein</fullName>
    </submittedName>
</protein>
<sequence>MLPDKYIGLILALSSSLAIGTSFIITKKGLIDANRRSGFEGAASDNLTYLKNPIWWAGMITLIIGEIANFAAYAFAPPILVTPLGAFSVLIGAVLASFLLNEELGHLGRLGCALCLIGSLIIVLHAPEDKDVQTVDEIMEYATHPGFILYCLTVAVVSVIMIYGIAPKYGRKNPLVYISVCSLVGSLSVMAVKGLGVAVKLTFAGNNQFTHWSAYFFMFAVAGCAVTQMNYLNKALESFTTNVVNPMYYVGFSSCTILASLILYQGFNTSGGTNTITLLAGFVVTFLGVHLLNLSRKPDPPLGGENGCDSLEHGLMNPRRSLQRMSMDGWSGGPVESGVPGHGRQSSLYRAQTTTLFNAFEENDPNAVPLGELPEDDEDDDDDDADERTRLNTSARAHGARSHSGSLQGSARSSPRPT</sequence>
<gene>
    <name evidence="7" type="ORF">FIBSPDRAFT_1046824</name>
</gene>
<dbReference type="InterPro" id="IPR037185">
    <property type="entry name" value="EmrE-like"/>
</dbReference>
<name>A0A166G600_9AGAM</name>
<evidence type="ECO:0000256" key="1">
    <source>
        <dbReference type="ARBA" id="ARBA00004141"/>
    </source>
</evidence>
<dbReference type="PANTHER" id="PTHR12570">
    <property type="match status" value="1"/>
</dbReference>
<feature type="region of interest" description="Disordered" evidence="5">
    <location>
        <begin position="359"/>
        <end position="418"/>
    </location>
</feature>
<evidence type="ECO:0000313" key="7">
    <source>
        <dbReference type="EMBL" id="KZP17501.1"/>
    </source>
</evidence>
<keyword evidence="3 6" id="KW-1133">Transmembrane helix</keyword>
<feature type="transmembrane region" description="Helical" evidence="6">
    <location>
        <begin position="212"/>
        <end position="231"/>
    </location>
</feature>
<proteinExistence type="predicted"/>
<evidence type="ECO:0000256" key="5">
    <source>
        <dbReference type="SAM" id="MobiDB-lite"/>
    </source>
</evidence>
<evidence type="ECO:0000256" key="2">
    <source>
        <dbReference type="ARBA" id="ARBA00022692"/>
    </source>
</evidence>
<feature type="compositionally biased region" description="Polar residues" evidence="5">
    <location>
        <begin position="403"/>
        <end position="418"/>
    </location>
</feature>
<feature type="transmembrane region" description="Helical" evidence="6">
    <location>
        <begin position="107"/>
        <end position="127"/>
    </location>
</feature>
<evidence type="ECO:0000256" key="3">
    <source>
        <dbReference type="ARBA" id="ARBA00022989"/>
    </source>
</evidence>